<feature type="compositionally biased region" description="Low complexity" evidence="8">
    <location>
        <begin position="417"/>
        <end position="433"/>
    </location>
</feature>
<dbReference type="InterPro" id="IPR005490">
    <property type="entry name" value="LD_TPept_cat_dom"/>
</dbReference>
<dbReference type="GO" id="GO:0009252">
    <property type="term" value="P:peptidoglycan biosynthetic process"/>
    <property type="evidence" value="ECO:0007669"/>
    <property type="project" value="UniProtKB-UniPathway"/>
</dbReference>
<dbReference type="Proteomes" id="UP000244081">
    <property type="component" value="Unassembled WGS sequence"/>
</dbReference>
<dbReference type="GO" id="GO:0016740">
    <property type="term" value="F:transferase activity"/>
    <property type="evidence" value="ECO:0007669"/>
    <property type="project" value="UniProtKB-KW"/>
</dbReference>
<evidence type="ECO:0000256" key="8">
    <source>
        <dbReference type="SAM" id="MobiDB-lite"/>
    </source>
</evidence>
<evidence type="ECO:0000256" key="5">
    <source>
        <dbReference type="ARBA" id="ARBA00022984"/>
    </source>
</evidence>
<organism evidence="10 11">
    <name type="scientific">Breoghania corrubedonensis</name>
    <dbReference type="NCBI Taxonomy" id="665038"/>
    <lineage>
        <taxon>Bacteria</taxon>
        <taxon>Pseudomonadati</taxon>
        <taxon>Pseudomonadota</taxon>
        <taxon>Alphaproteobacteria</taxon>
        <taxon>Hyphomicrobiales</taxon>
        <taxon>Stappiaceae</taxon>
        <taxon>Breoghania</taxon>
    </lineage>
</organism>
<evidence type="ECO:0000313" key="11">
    <source>
        <dbReference type="Proteomes" id="UP000244081"/>
    </source>
</evidence>
<proteinExistence type="inferred from homology"/>
<dbReference type="CDD" id="cd16913">
    <property type="entry name" value="YkuD_like"/>
    <property type="match status" value="1"/>
</dbReference>
<keyword evidence="4 7" id="KW-0133">Cell shape</keyword>
<accession>A0A2T5VI94</accession>
<dbReference type="EMBL" id="QAYG01000001">
    <property type="protein sequence ID" value="PTW63474.1"/>
    <property type="molecule type" value="Genomic_DNA"/>
</dbReference>
<dbReference type="AlphaFoldDB" id="A0A2T5VI94"/>
<dbReference type="PANTHER" id="PTHR36699">
    <property type="entry name" value="LD-TRANSPEPTIDASE"/>
    <property type="match status" value="1"/>
</dbReference>
<evidence type="ECO:0000256" key="7">
    <source>
        <dbReference type="PROSITE-ProRule" id="PRU01373"/>
    </source>
</evidence>
<feature type="active site" description="Proton donor/acceptor" evidence="7">
    <location>
        <position position="173"/>
    </location>
</feature>
<evidence type="ECO:0000256" key="3">
    <source>
        <dbReference type="ARBA" id="ARBA00022679"/>
    </source>
</evidence>
<comment type="caution">
    <text evidence="10">The sequence shown here is derived from an EMBL/GenBank/DDBJ whole genome shotgun (WGS) entry which is preliminary data.</text>
</comment>
<evidence type="ECO:0000256" key="4">
    <source>
        <dbReference type="ARBA" id="ARBA00022960"/>
    </source>
</evidence>
<reference evidence="10 11" key="1">
    <citation type="submission" date="2018-04" db="EMBL/GenBank/DDBJ databases">
        <title>Genomic Encyclopedia of Archaeal and Bacterial Type Strains, Phase II (KMG-II): from individual species to whole genera.</title>
        <authorList>
            <person name="Goeker M."/>
        </authorList>
    </citation>
    <scope>NUCLEOTIDE SEQUENCE [LARGE SCALE GENOMIC DNA]</scope>
    <source>
        <strain evidence="10 11">DSM 23382</strain>
    </source>
</reference>
<dbReference type="PANTHER" id="PTHR36699:SF1">
    <property type="entry name" value="L,D-TRANSPEPTIDASE YAFK-RELATED"/>
    <property type="match status" value="1"/>
</dbReference>
<evidence type="ECO:0000256" key="1">
    <source>
        <dbReference type="ARBA" id="ARBA00004752"/>
    </source>
</evidence>
<feature type="region of interest" description="Disordered" evidence="8">
    <location>
        <begin position="359"/>
        <end position="380"/>
    </location>
</feature>
<dbReference type="GO" id="GO:0004180">
    <property type="term" value="F:carboxypeptidase activity"/>
    <property type="evidence" value="ECO:0007669"/>
    <property type="project" value="UniProtKB-ARBA"/>
</dbReference>
<dbReference type="UniPathway" id="UPA00219"/>
<evidence type="ECO:0000313" key="10">
    <source>
        <dbReference type="EMBL" id="PTW63474.1"/>
    </source>
</evidence>
<comment type="similarity">
    <text evidence="2">Belongs to the YkuD family.</text>
</comment>
<keyword evidence="11" id="KW-1185">Reference proteome</keyword>
<sequence length="480" mass="52159">MSALESFDAGGPQADRAGFATHAIRRRVITVLRGAVVAAGLIALAGCQADELGYGAKAERPLSHEIKADMAAKKMKPSDPILVRLFKEESKLEVWKRTSSGRYALLKDYDICKWSGKLGPKKKEGDRQAPEGFYTIRPAQMNPNSSYHLSFNTGYPNAYDRAYGRTGSNLMVHGACSSRGCYAMTDEQIQEIYSVAREAFRGGQRDFQFEAFPFRMTAENMARHADDENMPFWRMLKTGYDHFEVTHKVPKVDVCDKRYVFDAQPESTDARFVATAACPAYEVPEPLRLAVAAKEKADDEKTAMIVAKLERQREREKEWKNGDTAIAKLFGPGNEAGETPRGANTAPVDAKGQVPVLAYSTPESTPAPGAPVPAANPERDDVATVDTDTRKGGFFSSLFTGEDRRASSPVAPASERPANAPLPKAALEPAATAQVPATAGSEPAPRPKEVAAGTDQKADGAGSKVSKLVSRWFSFGKDEN</sequence>
<dbReference type="InterPro" id="IPR038063">
    <property type="entry name" value="Transpep_catalytic_dom"/>
</dbReference>
<comment type="pathway">
    <text evidence="1 7">Cell wall biogenesis; peptidoglycan biosynthesis.</text>
</comment>
<dbReference type="PROSITE" id="PS52029">
    <property type="entry name" value="LD_TPASE"/>
    <property type="match status" value="1"/>
</dbReference>
<feature type="region of interest" description="Disordered" evidence="8">
    <location>
        <begin position="393"/>
        <end position="465"/>
    </location>
</feature>
<keyword evidence="3" id="KW-0808">Transferase</keyword>
<evidence type="ECO:0000259" key="9">
    <source>
        <dbReference type="PROSITE" id="PS52029"/>
    </source>
</evidence>
<dbReference type="RefSeq" id="WP_107988899.1">
    <property type="nucleotide sequence ID" value="NZ_QAYG01000001.1"/>
</dbReference>
<protein>
    <submittedName>
        <fullName evidence="10">Murein L,D-transpeptidase YafK</fullName>
    </submittedName>
</protein>
<feature type="domain" description="L,D-TPase catalytic" evidence="9">
    <location>
        <begin position="81"/>
        <end position="208"/>
    </location>
</feature>
<evidence type="ECO:0000256" key="2">
    <source>
        <dbReference type="ARBA" id="ARBA00005992"/>
    </source>
</evidence>
<keyword evidence="5 7" id="KW-0573">Peptidoglycan synthesis</keyword>
<feature type="active site" description="Nucleophile" evidence="7">
    <location>
        <position position="181"/>
    </location>
</feature>
<dbReference type="SUPFAM" id="SSF141523">
    <property type="entry name" value="L,D-transpeptidase catalytic domain-like"/>
    <property type="match status" value="1"/>
</dbReference>
<keyword evidence="6 7" id="KW-0961">Cell wall biogenesis/degradation</keyword>
<evidence type="ECO:0000256" key="6">
    <source>
        <dbReference type="ARBA" id="ARBA00023316"/>
    </source>
</evidence>
<dbReference type="Pfam" id="PF03734">
    <property type="entry name" value="YkuD"/>
    <property type="match status" value="1"/>
</dbReference>
<dbReference type="OrthoDB" id="9809748at2"/>
<name>A0A2T5VI94_9HYPH</name>
<dbReference type="GO" id="GO:0008360">
    <property type="term" value="P:regulation of cell shape"/>
    <property type="evidence" value="ECO:0007669"/>
    <property type="project" value="UniProtKB-UniRule"/>
</dbReference>
<gene>
    <name evidence="10" type="ORF">C8N35_1011528</name>
</gene>
<dbReference type="GO" id="GO:0071555">
    <property type="term" value="P:cell wall organization"/>
    <property type="evidence" value="ECO:0007669"/>
    <property type="project" value="UniProtKB-UniRule"/>
</dbReference>